<evidence type="ECO:0000256" key="4">
    <source>
        <dbReference type="ARBA" id="ARBA00023136"/>
    </source>
</evidence>
<dbReference type="SUPFAM" id="SSF158442">
    <property type="entry name" value="DsbB-like"/>
    <property type="match status" value="1"/>
</dbReference>
<dbReference type="InterPro" id="IPR003752">
    <property type="entry name" value="DiS_bond_form_DsbB/BdbC"/>
</dbReference>
<feature type="transmembrane region" description="Helical" evidence="5">
    <location>
        <begin position="12"/>
        <end position="36"/>
    </location>
</feature>
<evidence type="ECO:0000256" key="2">
    <source>
        <dbReference type="ARBA" id="ARBA00022692"/>
    </source>
</evidence>
<dbReference type="PIRSF" id="PIRSF033913">
    <property type="entry name" value="S-S_format_DsbB"/>
    <property type="match status" value="1"/>
</dbReference>
<dbReference type="AlphaFoldDB" id="A0A937L689"/>
<dbReference type="InterPro" id="IPR023380">
    <property type="entry name" value="DsbB-like_sf"/>
</dbReference>
<name>A0A937L689_9PROT</name>
<evidence type="ECO:0000313" key="6">
    <source>
        <dbReference type="EMBL" id="MBL6761295.1"/>
    </source>
</evidence>
<accession>A0A937L689</accession>
<proteinExistence type="predicted"/>
<dbReference type="GO" id="GO:0015035">
    <property type="term" value="F:protein-disulfide reductase activity"/>
    <property type="evidence" value="ECO:0007669"/>
    <property type="project" value="InterPro"/>
</dbReference>
<dbReference type="EMBL" id="JADHOK010000007">
    <property type="protein sequence ID" value="MBL6761295.1"/>
    <property type="molecule type" value="Genomic_DNA"/>
</dbReference>
<feature type="transmembrane region" description="Helical" evidence="5">
    <location>
        <begin position="48"/>
        <end position="64"/>
    </location>
</feature>
<protein>
    <submittedName>
        <fullName evidence="6">Disulfide bond formation protein B</fullName>
    </submittedName>
</protein>
<dbReference type="GO" id="GO:0006457">
    <property type="term" value="P:protein folding"/>
    <property type="evidence" value="ECO:0007669"/>
    <property type="project" value="InterPro"/>
</dbReference>
<feature type="transmembrane region" description="Helical" evidence="5">
    <location>
        <begin position="135"/>
        <end position="160"/>
    </location>
</feature>
<feature type="transmembrane region" description="Helical" evidence="5">
    <location>
        <begin position="73"/>
        <end position="93"/>
    </location>
</feature>
<dbReference type="InterPro" id="IPR024199">
    <property type="entry name" value="Uncharacterised_DsbB"/>
</dbReference>
<evidence type="ECO:0000313" key="7">
    <source>
        <dbReference type="Proteomes" id="UP000785783"/>
    </source>
</evidence>
<comment type="caution">
    <text evidence="6">The sequence shown here is derived from an EMBL/GenBank/DDBJ whole genome shotgun (WGS) entry which is preliminary data.</text>
</comment>
<reference evidence="6" key="1">
    <citation type="submission" date="2020-10" db="EMBL/GenBank/DDBJ databases">
        <title>Microbiome of the Black Sea water column analyzed by genome centric metagenomics.</title>
        <authorList>
            <person name="Cabello-Yeves P.J."/>
            <person name="Callieri C."/>
            <person name="Picazo A."/>
            <person name="Mehrshad M."/>
            <person name="Haro-Moreno J.M."/>
            <person name="Roda-Garcia J."/>
            <person name="Dzembekova N."/>
            <person name="Slabakova V."/>
            <person name="Slabakova N."/>
            <person name="Moncheva S."/>
            <person name="Rodriguez-Valera F."/>
        </authorList>
    </citation>
    <scope>NUCLEOTIDE SEQUENCE</scope>
    <source>
        <strain evidence="6">BS307-5m-G5</strain>
    </source>
</reference>
<dbReference type="Gene3D" id="1.20.1550.10">
    <property type="entry name" value="DsbB-like"/>
    <property type="match status" value="1"/>
</dbReference>
<comment type="subcellular location">
    <subcellularLocation>
        <location evidence="1">Membrane</location>
        <topology evidence="1">Multi-pass membrane protein</topology>
    </subcellularLocation>
</comment>
<dbReference type="GO" id="GO:0016020">
    <property type="term" value="C:membrane"/>
    <property type="evidence" value="ECO:0007669"/>
    <property type="project" value="UniProtKB-SubCell"/>
</dbReference>
<keyword evidence="3 5" id="KW-1133">Transmembrane helix</keyword>
<evidence type="ECO:0000256" key="3">
    <source>
        <dbReference type="ARBA" id="ARBA00022989"/>
    </source>
</evidence>
<evidence type="ECO:0000256" key="5">
    <source>
        <dbReference type="SAM" id="Phobius"/>
    </source>
</evidence>
<organism evidence="6 7">
    <name type="scientific">PS1 clade bacterium</name>
    <dbReference type="NCBI Taxonomy" id="2175152"/>
    <lineage>
        <taxon>Bacteria</taxon>
        <taxon>Pseudomonadati</taxon>
        <taxon>Pseudomonadota</taxon>
        <taxon>Alphaproteobacteria</taxon>
        <taxon>PS1 clade</taxon>
    </lineage>
</organism>
<dbReference type="Pfam" id="PF02600">
    <property type="entry name" value="DsbB"/>
    <property type="match status" value="1"/>
</dbReference>
<sequence length="167" mass="17705">MAVFARFMPLRARLAVVFIIALAVITAALLSEYWGGLLPCALCLKQRVAFYVALPLLALAYLYAEKAPRAMRGLLVTIGVLFLANAGLGFYHAGIEYGWWLGPASCGGGGAQALDTNALLEALKSNAMVRCDAPAFTLFGISMAGYNAIACLGLAALAFYPQHDKEA</sequence>
<dbReference type="Proteomes" id="UP000785783">
    <property type="component" value="Unassembled WGS sequence"/>
</dbReference>
<gene>
    <name evidence="6" type="ORF">ISQ19_01195</name>
</gene>
<keyword evidence="2 5" id="KW-0812">Transmembrane</keyword>
<keyword evidence="4 5" id="KW-0472">Membrane</keyword>
<evidence type="ECO:0000256" key="1">
    <source>
        <dbReference type="ARBA" id="ARBA00004141"/>
    </source>
</evidence>